<dbReference type="GO" id="GO:0006950">
    <property type="term" value="P:response to stress"/>
    <property type="evidence" value="ECO:0007669"/>
    <property type="project" value="TreeGrafter"/>
</dbReference>
<keyword evidence="7" id="KW-1185">Reference proteome</keyword>
<evidence type="ECO:0000256" key="1">
    <source>
        <dbReference type="ARBA" id="ARBA00023015"/>
    </source>
</evidence>
<dbReference type="InterPro" id="IPR000835">
    <property type="entry name" value="HTH_MarR-typ"/>
</dbReference>
<evidence type="ECO:0000256" key="3">
    <source>
        <dbReference type="ARBA" id="ARBA00023163"/>
    </source>
</evidence>
<dbReference type="PANTHER" id="PTHR33164">
    <property type="entry name" value="TRANSCRIPTIONAL REGULATOR, MARR FAMILY"/>
    <property type="match status" value="1"/>
</dbReference>
<dbReference type="InterPro" id="IPR036388">
    <property type="entry name" value="WH-like_DNA-bd_sf"/>
</dbReference>
<dbReference type="Proteomes" id="UP000451860">
    <property type="component" value="Unassembled WGS sequence"/>
</dbReference>
<gene>
    <name evidence="6" type="ORF">GB883_14680</name>
</gene>
<dbReference type="Pfam" id="PF01047">
    <property type="entry name" value="MarR"/>
    <property type="match status" value="1"/>
</dbReference>
<keyword evidence="1" id="KW-0805">Transcription regulation</keyword>
<dbReference type="PROSITE" id="PS50995">
    <property type="entry name" value="HTH_MARR_2"/>
    <property type="match status" value="1"/>
</dbReference>
<dbReference type="PANTHER" id="PTHR33164:SF57">
    <property type="entry name" value="MARR-FAMILY TRANSCRIPTIONAL REGULATOR"/>
    <property type="match status" value="1"/>
</dbReference>
<dbReference type="SUPFAM" id="SSF46785">
    <property type="entry name" value="Winged helix' DNA-binding domain"/>
    <property type="match status" value="1"/>
</dbReference>
<sequence>MHGACRRTVDCVPQATESSRAVESPREAAVDLLTQLISLSRRSRSFSTAVAHQCGLQPSQVNLLFSLYRASECRVAALAEQQLVDPSVASRQIAGLEKEGLLSRRPDPEDGRASLVSLTDAGLARLKQVRELHMGAMAQAVAGWPAERIHHLAQDLEELIGNAEHAYQSLAAPVDDAGTSRAGASSSGDQPAKDLSGDQPAHELMKELS</sequence>
<dbReference type="InterPro" id="IPR023187">
    <property type="entry name" value="Tscrpt_reg_MarR-type_CS"/>
</dbReference>
<dbReference type="PROSITE" id="PS01117">
    <property type="entry name" value="HTH_MARR_1"/>
    <property type="match status" value="1"/>
</dbReference>
<organism evidence="6 7">
    <name type="scientific">Georgenia thermotolerans</name>
    <dbReference type="NCBI Taxonomy" id="527326"/>
    <lineage>
        <taxon>Bacteria</taxon>
        <taxon>Bacillati</taxon>
        <taxon>Actinomycetota</taxon>
        <taxon>Actinomycetes</taxon>
        <taxon>Micrococcales</taxon>
        <taxon>Bogoriellaceae</taxon>
        <taxon>Georgenia</taxon>
    </lineage>
</organism>
<evidence type="ECO:0000256" key="2">
    <source>
        <dbReference type="ARBA" id="ARBA00023125"/>
    </source>
</evidence>
<feature type="region of interest" description="Disordered" evidence="4">
    <location>
        <begin position="171"/>
        <end position="209"/>
    </location>
</feature>
<proteinExistence type="predicted"/>
<dbReference type="AlphaFoldDB" id="A0A7J5ULS5"/>
<feature type="domain" description="HTH marR-type" evidence="5">
    <location>
        <begin position="29"/>
        <end position="161"/>
    </location>
</feature>
<keyword evidence="3" id="KW-0804">Transcription</keyword>
<reference evidence="6 7" key="1">
    <citation type="submission" date="2019-10" db="EMBL/GenBank/DDBJ databases">
        <title>Georgenia wutianyii sp. nov. and Georgenia yuyongxinii sp. nov. isolated from plateau pika (Ochotona curzoniae) in the Qinghai-Tibet plateau of China.</title>
        <authorList>
            <person name="Tian Z."/>
        </authorList>
    </citation>
    <scope>NUCLEOTIDE SEQUENCE [LARGE SCALE GENOMIC DNA]</scope>
    <source>
        <strain evidence="6 7">DSM 21501</strain>
    </source>
</reference>
<dbReference type="InterPro" id="IPR039422">
    <property type="entry name" value="MarR/SlyA-like"/>
</dbReference>
<dbReference type="EMBL" id="WHJE01000079">
    <property type="protein sequence ID" value="KAE8763325.1"/>
    <property type="molecule type" value="Genomic_DNA"/>
</dbReference>
<accession>A0A7J5ULS5</accession>
<evidence type="ECO:0000259" key="5">
    <source>
        <dbReference type="PROSITE" id="PS50995"/>
    </source>
</evidence>
<feature type="compositionally biased region" description="Basic and acidic residues" evidence="4">
    <location>
        <begin position="191"/>
        <end position="209"/>
    </location>
</feature>
<dbReference type="OrthoDB" id="9154853at2"/>
<dbReference type="GO" id="GO:0003700">
    <property type="term" value="F:DNA-binding transcription factor activity"/>
    <property type="evidence" value="ECO:0007669"/>
    <property type="project" value="InterPro"/>
</dbReference>
<dbReference type="Gene3D" id="1.10.10.10">
    <property type="entry name" value="Winged helix-like DNA-binding domain superfamily/Winged helix DNA-binding domain"/>
    <property type="match status" value="1"/>
</dbReference>
<name>A0A7J5ULS5_9MICO</name>
<protein>
    <submittedName>
        <fullName evidence="6">MarR family transcriptional regulator</fullName>
    </submittedName>
</protein>
<evidence type="ECO:0000313" key="7">
    <source>
        <dbReference type="Proteomes" id="UP000451860"/>
    </source>
</evidence>
<feature type="compositionally biased region" description="Low complexity" evidence="4">
    <location>
        <begin position="175"/>
        <end position="189"/>
    </location>
</feature>
<dbReference type="SMART" id="SM00347">
    <property type="entry name" value="HTH_MARR"/>
    <property type="match status" value="1"/>
</dbReference>
<evidence type="ECO:0000256" key="4">
    <source>
        <dbReference type="SAM" id="MobiDB-lite"/>
    </source>
</evidence>
<dbReference type="GO" id="GO:0003677">
    <property type="term" value="F:DNA binding"/>
    <property type="evidence" value="ECO:0007669"/>
    <property type="project" value="UniProtKB-KW"/>
</dbReference>
<comment type="caution">
    <text evidence="6">The sequence shown here is derived from an EMBL/GenBank/DDBJ whole genome shotgun (WGS) entry which is preliminary data.</text>
</comment>
<evidence type="ECO:0000313" key="6">
    <source>
        <dbReference type="EMBL" id="KAE8763325.1"/>
    </source>
</evidence>
<keyword evidence="2" id="KW-0238">DNA-binding</keyword>
<dbReference type="InterPro" id="IPR036390">
    <property type="entry name" value="WH_DNA-bd_sf"/>
</dbReference>